<name>A0AAV1RIY8_9ROSI</name>
<evidence type="ECO:0000256" key="1">
    <source>
        <dbReference type="PROSITE-ProRule" id="PRU00169"/>
    </source>
</evidence>
<dbReference type="SMART" id="SM00448">
    <property type="entry name" value="REC"/>
    <property type="match status" value="1"/>
</dbReference>
<feature type="compositionally biased region" description="Basic and acidic residues" evidence="2">
    <location>
        <begin position="160"/>
        <end position="178"/>
    </location>
</feature>
<dbReference type="GO" id="GO:0000160">
    <property type="term" value="P:phosphorelay signal transduction system"/>
    <property type="evidence" value="ECO:0007669"/>
    <property type="project" value="InterPro"/>
</dbReference>
<dbReference type="Gene3D" id="3.40.50.2300">
    <property type="match status" value="1"/>
</dbReference>
<keyword evidence="5" id="KW-1185">Reference proteome</keyword>
<dbReference type="PANTHER" id="PTHR43228">
    <property type="entry name" value="TWO-COMPONENT RESPONSE REGULATOR"/>
    <property type="match status" value="1"/>
</dbReference>
<dbReference type="Proteomes" id="UP001314170">
    <property type="component" value="Unassembled WGS sequence"/>
</dbReference>
<dbReference type="AlphaFoldDB" id="A0AAV1RIY8"/>
<dbReference type="SUPFAM" id="SSF52172">
    <property type="entry name" value="CheY-like"/>
    <property type="match status" value="1"/>
</dbReference>
<dbReference type="Pfam" id="PF00072">
    <property type="entry name" value="Response_reg"/>
    <property type="match status" value="1"/>
</dbReference>
<protein>
    <recommendedName>
        <fullName evidence="3">Response regulatory domain-containing protein</fullName>
    </recommendedName>
</protein>
<keyword evidence="1" id="KW-0597">Phosphoprotein</keyword>
<dbReference type="CDD" id="cd17546">
    <property type="entry name" value="REC_hyHK_CKI1_RcsC-like"/>
    <property type="match status" value="1"/>
</dbReference>
<feature type="compositionally biased region" description="Basic and acidic residues" evidence="2">
    <location>
        <begin position="97"/>
        <end position="140"/>
    </location>
</feature>
<dbReference type="EMBL" id="CAWUPB010000994">
    <property type="protein sequence ID" value="CAK7336172.1"/>
    <property type="molecule type" value="Genomic_DNA"/>
</dbReference>
<dbReference type="InterPro" id="IPR001789">
    <property type="entry name" value="Sig_transdc_resp-reg_receiver"/>
</dbReference>
<comment type="caution">
    <text evidence="4">The sequence shown here is derived from an EMBL/GenBank/DDBJ whole genome shotgun (WGS) entry which is preliminary data.</text>
</comment>
<feature type="domain" description="Response regulatory" evidence="3">
    <location>
        <begin position="192"/>
        <end position="318"/>
    </location>
</feature>
<reference evidence="4 5" key="1">
    <citation type="submission" date="2024-01" db="EMBL/GenBank/DDBJ databases">
        <authorList>
            <person name="Waweru B."/>
        </authorList>
    </citation>
    <scope>NUCLEOTIDE SEQUENCE [LARGE SCALE GENOMIC DNA]</scope>
</reference>
<gene>
    <name evidence="4" type="ORF">DCAF_LOCUS11179</name>
</gene>
<feature type="region of interest" description="Disordered" evidence="2">
    <location>
        <begin position="97"/>
        <end position="184"/>
    </location>
</feature>
<dbReference type="InterPro" id="IPR052048">
    <property type="entry name" value="ST_Response_Regulator"/>
</dbReference>
<sequence>MTFSLESCAQEINESPEGQIRREAIEAMMQAERINSLHKTLMDECTKMFRDLDELNAHISDSDQKMTGSTNMYMEGIQELKKDLEESTKLFDELMSKKTDNDHERNHLEVREKIDSVNQWPKERTMDIDDKTIKEEDSRTGFDPSAALEKEQDLLSLRNGSEDTDRSGKRQKLGHEEGMSNSRSSITSKKFTVLLVEYDNFARISNKVRIIQQFERNNYPEVEVKVTRTGQQAADLHRHEGPPFDLILMDMDMPVHVMSGPEAIRLLRSLGVESSIVGVTSESESEKIDEFIRAGLINGCIEKPPNVEKIASFLPLDSQQAITDPPQEDEGLIDP</sequence>
<dbReference type="PROSITE" id="PS50110">
    <property type="entry name" value="RESPONSE_REGULATORY"/>
    <property type="match status" value="1"/>
</dbReference>
<dbReference type="PANTHER" id="PTHR43228:SF19">
    <property type="entry name" value="RESPONSE REGULATOR RECEIVER DOMAIN PROTEIN"/>
    <property type="match status" value="1"/>
</dbReference>
<organism evidence="4 5">
    <name type="scientific">Dovyalis caffra</name>
    <dbReference type="NCBI Taxonomy" id="77055"/>
    <lineage>
        <taxon>Eukaryota</taxon>
        <taxon>Viridiplantae</taxon>
        <taxon>Streptophyta</taxon>
        <taxon>Embryophyta</taxon>
        <taxon>Tracheophyta</taxon>
        <taxon>Spermatophyta</taxon>
        <taxon>Magnoliopsida</taxon>
        <taxon>eudicotyledons</taxon>
        <taxon>Gunneridae</taxon>
        <taxon>Pentapetalae</taxon>
        <taxon>rosids</taxon>
        <taxon>fabids</taxon>
        <taxon>Malpighiales</taxon>
        <taxon>Salicaceae</taxon>
        <taxon>Flacourtieae</taxon>
        <taxon>Dovyalis</taxon>
    </lineage>
</organism>
<accession>A0AAV1RIY8</accession>
<evidence type="ECO:0000313" key="5">
    <source>
        <dbReference type="Proteomes" id="UP001314170"/>
    </source>
</evidence>
<evidence type="ECO:0000259" key="3">
    <source>
        <dbReference type="PROSITE" id="PS50110"/>
    </source>
</evidence>
<dbReference type="InterPro" id="IPR011006">
    <property type="entry name" value="CheY-like_superfamily"/>
</dbReference>
<evidence type="ECO:0000256" key="2">
    <source>
        <dbReference type="SAM" id="MobiDB-lite"/>
    </source>
</evidence>
<proteinExistence type="predicted"/>
<evidence type="ECO:0000313" key="4">
    <source>
        <dbReference type="EMBL" id="CAK7336172.1"/>
    </source>
</evidence>
<feature type="modified residue" description="4-aspartylphosphate" evidence="1">
    <location>
        <position position="250"/>
    </location>
</feature>